<comment type="caution">
    <text evidence="10">The sequence shown here is derived from an EMBL/GenBank/DDBJ whole genome shotgun (WGS) entry which is preliminary data.</text>
</comment>
<keyword evidence="4 6" id="KW-0112">Calmodulin-binding</keyword>
<dbReference type="InterPro" id="IPR045583">
    <property type="entry name" value="KPBA/B_C"/>
</dbReference>
<comment type="function">
    <text evidence="6">Phosphorylase b kinase catalyzes the phosphorylation of serine in certain substrates, including troponin I.</text>
</comment>
<keyword evidence="5 6" id="KW-0119">Carbohydrate metabolism</keyword>
<feature type="compositionally biased region" description="Basic residues" evidence="7">
    <location>
        <begin position="1031"/>
        <end position="1041"/>
    </location>
</feature>
<evidence type="ECO:0000259" key="9">
    <source>
        <dbReference type="Pfam" id="PF19292"/>
    </source>
</evidence>
<evidence type="ECO:0000313" key="10">
    <source>
        <dbReference type="EMBL" id="CAL5130657.1"/>
    </source>
</evidence>
<evidence type="ECO:0000256" key="4">
    <source>
        <dbReference type="ARBA" id="ARBA00022860"/>
    </source>
</evidence>
<dbReference type="GO" id="GO:0005886">
    <property type="term" value="C:plasma membrane"/>
    <property type="evidence" value="ECO:0007669"/>
    <property type="project" value="UniProtKB-SubCell"/>
</dbReference>
<gene>
    <name evidence="10" type="ORF">CDAUBV1_LOCUS2830</name>
</gene>
<keyword evidence="6" id="KW-0449">Lipoprotein</keyword>
<evidence type="ECO:0000313" key="11">
    <source>
        <dbReference type="Proteomes" id="UP001497525"/>
    </source>
</evidence>
<comment type="subcellular location">
    <subcellularLocation>
        <location evidence="6">Cell membrane</location>
        <topology evidence="6">Lipid-anchor</topology>
        <orientation evidence="6">Cytoplasmic side</orientation>
    </subcellularLocation>
</comment>
<comment type="similarity">
    <text evidence="2 6">Belongs to the phosphorylase b kinase regulatory chain family.</text>
</comment>
<feature type="region of interest" description="Disordered" evidence="7">
    <location>
        <begin position="1007"/>
        <end position="1062"/>
    </location>
</feature>
<evidence type="ECO:0000256" key="2">
    <source>
        <dbReference type="ARBA" id="ARBA00007128"/>
    </source>
</evidence>
<feature type="domain" description="Phosphorylase b kinase regulatory subunit alpha/beta C-terminal" evidence="9">
    <location>
        <begin position="1070"/>
        <end position="1179"/>
    </location>
</feature>
<sequence length="1268" mass="142994">MNVTSDDIPRGQLNMVGARTMSAGRVQCSGPDLNMGTVKPCCALLYQWPEAIAGKMTVLDPRGAADSEFREKLDRFYLIVKNQLLRFQHPISGLFPLTPKDPNCKYSHVRDNVYCATALWALHRSFARVDDEDGRRYELGQSAVKCMRTILTGWMRESSRLEQFKKAQNSDNCLHPRLNYETGEPIYDENYKNLQMDCVALFVIQIAQMIASGLQVVYTKDEVSFMQNLVFYLERAYRIPDFGMWERGTKQNRGMVELNASSIGMAKAALESISGLNVYGAEGSHSSILLTDIDAHSRNRIILSNLLPRESASKGADASLIPALCWPAYGCSMDGSRGPALQRVMERLKGRYGFRRFTRDGYATVLDQNSYYQPGELMKFMGIESEWPMFFAYMVIEHCMCGERDKAKEYDNLIQPLLVQPVSELYPWLPKFFYVPSEDLEKERHKRDSVARKSSFRLPAESYFLWGQSVYLISQLFIHGCLDAHDLDPLGRCPMNNNSVGSARNFSFSATPLNLAIQVVLISESSRLQQILATYGVLSQTPTQVEPIQIWPPDQLVRVGKFMGCSQTLGLSGRPPRPIGQLGTSTFYRISGLTVLCYPLLFESQDFYLLHDMQVVIDEVKTDFKFLSDWWKLPGRPTYCFLIKEDMVKVPGFGQLLRFLVSMKNGTVHGTHIVLGRAQKFVVSGRVEHLDYLPLWTATGDYFHRLREVETGRSFQGLEDLPKEVVSGGGGTPVTQGSRSSSASVRSEILRVMYAMDHARFLKYSDEKLITAAFRSEDDPYNLATRVAAMHELLRRHDLEYLFTFEDKHYSIRDQLTELSRLAGIQQVWCVVRLCAALLTQFVNSLAPSLSVILVRGKQITLGVAQGSEVVVNKPLNPDELYKLLREVVYPVDPVQFSLQQELILWVGSLLTSDSSLFNGINFIRLGWLLEAMKLQLEYEYLSQLSEMPDSCKPEGPVREGDPSFESITHQRSLGACHLYSLPPCRVKDLLLRTLKAGQTYEISMNISDVPTNTETGRDSPGPGAADNRPRTRRQRLRRHQGVVTPLQQSVKPAVPKPVPSTPRPNFPNALFQRQLDGCLGRVPPTFYRGVYSVLERSPRGVVICNKLLSQTPTLMDMTAYDLNFIDEVEWMMRPIGDPAYRSLFVEAVMVIAVILERNRELSFTDAVDIKLFIKDAMNAFAKDRRSSASSTAVGCVLDRSARLVRRLSWPEPDVVPPEEMDVYSEFTATPANVQMGTTSYLAKAALDRLIQGSIDLSGINKDACSIM</sequence>
<keyword evidence="6" id="KW-1003">Cell membrane</keyword>
<dbReference type="InterPro" id="IPR011613">
    <property type="entry name" value="GH15-like"/>
</dbReference>
<dbReference type="GO" id="GO:0005964">
    <property type="term" value="C:phosphorylase kinase complex"/>
    <property type="evidence" value="ECO:0007669"/>
    <property type="project" value="TreeGrafter"/>
</dbReference>
<dbReference type="SUPFAM" id="SSF48208">
    <property type="entry name" value="Six-hairpin glycosidases"/>
    <property type="match status" value="1"/>
</dbReference>
<dbReference type="PANTHER" id="PTHR10749:SF8">
    <property type="entry name" value="PHOSPHORYLASE B KINASE REGULATORY SUBUNIT BETA"/>
    <property type="match status" value="1"/>
</dbReference>
<dbReference type="InterPro" id="IPR008928">
    <property type="entry name" value="6-hairpin_glycosidase_sf"/>
</dbReference>
<dbReference type="Pfam" id="PF19292">
    <property type="entry name" value="KPBB_C"/>
    <property type="match status" value="1"/>
</dbReference>
<evidence type="ECO:0000259" key="8">
    <source>
        <dbReference type="Pfam" id="PF00723"/>
    </source>
</evidence>
<reference evidence="10" key="1">
    <citation type="submission" date="2024-06" db="EMBL/GenBank/DDBJ databases">
        <authorList>
            <person name="Liu X."/>
            <person name="Lenzi L."/>
            <person name="Haldenby T S."/>
            <person name="Uol C."/>
        </authorList>
    </citation>
    <scope>NUCLEOTIDE SEQUENCE</scope>
</reference>
<feature type="domain" description="GH15-like" evidence="8">
    <location>
        <begin position="77"/>
        <end position="927"/>
    </location>
</feature>
<evidence type="ECO:0000256" key="5">
    <source>
        <dbReference type="ARBA" id="ARBA00023277"/>
    </source>
</evidence>
<keyword evidence="3 6" id="KW-0321">Glycogen metabolism</keyword>
<organism evidence="10 11">
    <name type="scientific">Calicophoron daubneyi</name>
    <name type="common">Rumen fluke</name>
    <name type="synonym">Paramphistomum daubneyi</name>
    <dbReference type="NCBI Taxonomy" id="300641"/>
    <lineage>
        <taxon>Eukaryota</taxon>
        <taxon>Metazoa</taxon>
        <taxon>Spiralia</taxon>
        <taxon>Lophotrochozoa</taxon>
        <taxon>Platyhelminthes</taxon>
        <taxon>Trematoda</taxon>
        <taxon>Digenea</taxon>
        <taxon>Plagiorchiida</taxon>
        <taxon>Pronocephalata</taxon>
        <taxon>Paramphistomoidea</taxon>
        <taxon>Paramphistomidae</taxon>
        <taxon>Calicophoron</taxon>
    </lineage>
</organism>
<proteinExistence type="inferred from homology"/>
<dbReference type="AlphaFoldDB" id="A0AAV2T531"/>
<evidence type="ECO:0000256" key="7">
    <source>
        <dbReference type="SAM" id="MobiDB-lite"/>
    </source>
</evidence>
<dbReference type="GO" id="GO:0005977">
    <property type="term" value="P:glycogen metabolic process"/>
    <property type="evidence" value="ECO:0007669"/>
    <property type="project" value="UniProtKB-KW"/>
</dbReference>
<evidence type="ECO:0000256" key="6">
    <source>
        <dbReference type="RuleBase" id="RU364123"/>
    </source>
</evidence>
<comment type="pathway">
    <text evidence="1 6">Glycan biosynthesis; glycogen metabolism.</text>
</comment>
<name>A0AAV2T531_CALDB</name>
<dbReference type="InterPro" id="IPR008734">
    <property type="entry name" value="PHK_A/B_su"/>
</dbReference>
<evidence type="ECO:0000256" key="3">
    <source>
        <dbReference type="ARBA" id="ARBA00022600"/>
    </source>
</evidence>
<dbReference type="Proteomes" id="UP001497525">
    <property type="component" value="Unassembled WGS sequence"/>
</dbReference>
<accession>A0AAV2T531</accession>
<evidence type="ECO:0000256" key="1">
    <source>
        <dbReference type="ARBA" id="ARBA00005131"/>
    </source>
</evidence>
<keyword evidence="6" id="KW-0472">Membrane</keyword>
<protein>
    <recommendedName>
        <fullName evidence="6">Phosphorylase b kinase regulatory subunit</fullName>
    </recommendedName>
</protein>
<keyword evidence="6" id="KW-0636">Prenylation</keyword>
<dbReference type="PANTHER" id="PTHR10749">
    <property type="entry name" value="PHOSPHORYLASE B KINASE REGULATORY SUBUNIT"/>
    <property type="match status" value="1"/>
</dbReference>
<dbReference type="Pfam" id="PF00723">
    <property type="entry name" value="Glyco_hydro_15"/>
    <property type="match status" value="1"/>
</dbReference>
<dbReference type="GO" id="GO:0005516">
    <property type="term" value="F:calmodulin binding"/>
    <property type="evidence" value="ECO:0007669"/>
    <property type="project" value="UniProtKB-KW"/>
</dbReference>
<dbReference type="EMBL" id="CAXLJL010000069">
    <property type="protein sequence ID" value="CAL5130657.1"/>
    <property type="molecule type" value="Genomic_DNA"/>
</dbReference>